<dbReference type="Gene3D" id="3.40.50.2000">
    <property type="entry name" value="Glycogen Phosphorylase B"/>
    <property type="match status" value="2"/>
</dbReference>
<keyword evidence="1 4" id="KW-0808">Transferase</keyword>
<reference evidence="4 5" key="1">
    <citation type="submission" date="2019-07" db="EMBL/GenBank/DDBJ databases">
        <title>Novel species of Flavobacterium.</title>
        <authorList>
            <person name="Liu Q."/>
            <person name="Xin Y.-H."/>
        </authorList>
    </citation>
    <scope>NUCLEOTIDE SEQUENCE [LARGE SCALE GENOMIC DNA]</scope>
    <source>
        <strain evidence="4 5">LB3P56</strain>
    </source>
</reference>
<dbReference type="Proteomes" id="UP000318585">
    <property type="component" value="Unassembled WGS sequence"/>
</dbReference>
<evidence type="ECO:0000259" key="2">
    <source>
        <dbReference type="Pfam" id="PF00534"/>
    </source>
</evidence>
<dbReference type="SUPFAM" id="SSF53756">
    <property type="entry name" value="UDP-Glycosyltransferase/glycogen phosphorylase"/>
    <property type="match status" value="1"/>
</dbReference>
<protein>
    <submittedName>
        <fullName evidence="4">Glycosyltransferase family 4 protein</fullName>
    </submittedName>
</protein>
<dbReference type="GO" id="GO:0016757">
    <property type="term" value="F:glycosyltransferase activity"/>
    <property type="evidence" value="ECO:0007669"/>
    <property type="project" value="InterPro"/>
</dbReference>
<evidence type="ECO:0000313" key="4">
    <source>
        <dbReference type="EMBL" id="TRX15852.1"/>
    </source>
</evidence>
<keyword evidence="5" id="KW-1185">Reference proteome</keyword>
<dbReference type="CDD" id="cd03809">
    <property type="entry name" value="GT4_MtfB-like"/>
    <property type="match status" value="1"/>
</dbReference>
<evidence type="ECO:0000259" key="3">
    <source>
        <dbReference type="Pfam" id="PF13439"/>
    </source>
</evidence>
<dbReference type="InterPro" id="IPR001296">
    <property type="entry name" value="Glyco_trans_1"/>
</dbReference>
<dbReference type="RefSeq" id="WP_144072197.1">
    <property type="nucleotide sequence ID" value="NZ_VJZR01000032.1"/>
</dbReference>
<dbReference type="OrthoDB" id="9801609at2"/>
<evidence type="ECO:0000313" key="5">
    <source>
        <dbReference type="Proteomes" id="UP000318585"/>
    </source>
</evidence>
<organism evidence="4 5">
    <name type="scientific">Flavobacterium franklandianum</name>
    <dbReference type="NCBI Taxonomy" id="2594430"/>
    <lineage>
        <taxon>Bacteria</taxon>
        <taxon>Pseudomonadati</taxon>
        <taxon>Bacteroidota</taxon>
        <taxon>Flavobacteriia</taxon>
        <taxon>Flavobacteriales</taxon>
        <taxon>Flavobacteriaceae</taxon>
        <taxon>Flavobacterium</taxon>
    </lineage>
</organism>
<accession>A0A553C623</accession>
<dbReference type="PANTHER" id="PTHR46401">
    <property type="entry name" value="GLYCOSYLTRANSFERASE WBBK-RELATED"/>
    <property type="match status" value="1"/>
</dbReference>
<dbReference type="AlphaFoldDB" id="A0A553C623"/>
<sequence>MKILFDHQTFTLQKFGGISKYFIELLNQFNLTGDKCNVAVLYSDNIYLNKKAYYNFIVLILKNHFKGRNKIINFLNITFNKYKLIQSDFDVFHPTYYDPYFLRYCKKPFVITVHDLIHEKYLIHLNSQKFLADKRELLEKASRIIAISNTTKSDIVSIYKIDETKIDVIHHGVNESFNNIKTRHLNLPKRYVLFMGQRNEYKNFNFFIKALKSVLDDDNELHLVCSGIPFNKKEIELIEDLGLTIKVHHFDASEIQLPSLYANSVCFVFPSIYEGFGMPILEAFATKTPCLLSDTPCFREIAADAALFFKLDDFDDFKEQISKILYYKSIKEILVNKGTERLSEFSWQRTKALTLESYKKAISSYEK</sequence>
<name>A0A553C623_9FLAO</name>
<dbReference type="EMBL" id="VJZR01000032">
    <property type="protein sequence ID" value="TRX15852.1"/>
    <property type="molecule type" value="Genomic_DNA"/>
</dbReference>
<evidence type="ECO:0000256" key="1">
    <source>
        <dbReference type="ARBA" id="ARBA00022679"/>
    </source>
</evidence>
<dbReference type="InterPro" id="IPR028098">
    <property type="entry name" value="Glyco_trans_4-like_N"/>
</dbReference>
<proteinExistence type="predicted"/>
<dbReference type="Pfam" id="PF13439">
    <property type="entry name" value="Glyco_transf_4"/>
    <property type="match status" value="1"/>
</dbReference>
<feature type="domain" description="Glycosyltransferase subfamily 4-like N-terminal" evidence="3">
    <location>
        <begin position="15"/>
        <end position="176"/>
    </location>
</feature>
<gene>
    <name evidence="4" type="ORF">FNW17_16065</name>
</gene>
<feature type="domain" description="Glycosyl transferase family 1" evidence="2">
    <location>
        <begin position="184"/>
        <end position="332"/>
    </location>
</feature>
<comment type="caution">
    <text evidence="4">The sequence shown here is derived from an EMBL/GenBank/DDBJ whole genome shotgun (WGS) entry which is preliminary data.</text>
</comment>
<dbReference type="Pfam" id="PF00534">
    <property type="entry name" value="Glycos_transf_1"/>
    <property type="match status" value="1"/>
</dbReference>
<dbReference type="PANTHER" id="PTHR46401:SF2">
    <property type="entry name" value="GLYCOSYLTRANSFERASE WBBK-RELATED"/>
    <property type="match status" value="1"/>
</dbReference>